<dbReference type="InterPro" id="IPR036723">
    <property type="entry name" value="Alpha-catenin/vinculin-like_sf"/>
</dbReference>
<protein>
    <recommendedName>
        <fullName evidence="7">Vinculin-binding site-containing domain-containing protein</fullName>
    </recommendedName>
</protein>
<accession>A0ABQ8FKS8</accession>
<keyword evidence="6" id="KW-1185">Reference proteome</keyword>
<evidence type="ECO:0000256" key="3">
    <source>
        <dbReference type="ARBA" id="ARBA00022490"/>
    </source>
</evidence>
<reference evidence="5 6" key="1">
    <citation type="submission" date="2021-02" db="EMBL/GenBank/DDBJ databases">
        <title>Variation within the Batrachochytrium salamandrivorans European outbreak.</title>
        <authorList>
            <person name="Kelly M."/>
            <person name="Pasmans F."/>
            <person name="Shea T.P."/>
            <person name="Munoz J.F."/>
            <person name="Carranza S."/>
            <person name="Cuomo C.A."/>
            <person name="Martel A."/>
        </authorList>
    </citation>
    <scope>NUCLEOTIDE SEQUENCE [LARGE SCALE GENOMIC DNA]</scope>
    <source>
        <strain evidence="5 6">AMFP18/2</strain>
    </source>
</reference>
<evidence type="ECO:0008006" key="7">
    <source>
        <dbReference type="Google" id="ProtNLM"/>
    </source>
</evidence>
<evidence type="ECO:0000313" key="6">
    <source>
        <dbReference type="Proteomes" id="UP001648503"/>
    </source>
</evidence>
<sequence length="932" mass="101012">MFTKTSKQVLAPLAESVSALIVIISDSELNGTPIPDLSLLSKALEAQLSNLLGVAAKIVQQSTADDQLKADMPAACEEVSNTSKILVSSVQELVQNAVSNSGRKNLLEAVRGILSGTTHILQVVDDAQVRKILTASAVFRMNLLDLTNYSTATQGEQLAQPVAKAYIQCVTQASQKVVALAQLSTQRVGEILSDLLQQELQDANKVLTKESPLVVSACKLILTHPGVEDVLLVMNGVCERLRLASLRIDEIVQWKGDDANGTILSERLAAIGGSNVSDHRKKLSARLLAESFFVTYGKNPTDTQEMCREYIGACVGNIEEIQESLQDVSVTNNSEFSQSVVKEMQSNTTRLELLTMDAPSISNGTLARKSAVDTEIRDLTLAIDQGFTTLEAGVSRGLVGDLITTIGTLSDSTRVGSLVSTMLSSALSQDAFTAAISTNQFICENQKLGKLVHHSLAIKGILNPQLCQQVAMQYSRVEGLGPAVSLAAGLISSNPADSHFQEHFKTVMASYIEATRDLQTSLVTQEGVFSADDLIFGSKYAFDQQVISLRKEIESGDDSSRMTQRLAAMQVAAAQLITIAEKEREYSEDVGYQSELTMKLNVINAVLPGMAHNAQALILQNGEEKGSRIQEFNLMIENITEQLSGLGATVQAHKGGNVELLTFPAVVHVSETHVVAGEDHFETVDLFVPLAKDSVQLMDASSIPVAAKLPRRQSRASYVSHASNIEDEALRMLANMVSETVLVDEVAPQMLTEEEAFLDPIKAAGQELKVEASIWATESNPIIEAVDCMSQRMLDLSRYHQMLTHSAHDTGSKRLFIQAAQAIMTDANTLLKVTQNLADACTDRRLRTQLKNTLTHITTLAQQLKIVAAVKASSPSDADKDVQLISCAQNLMKSVKRGLRECVSCSLRVKKSAEGTVNDSIITFRRVIYNTK</sequence>
<gene>
    <name evidence="5" type="ORF">BASA50_002594</name>
</gene>
<dbReference type="Gene3D" id="1.20.120.230">
    <property type="entry name" value="Alpha-catenin/vinculin-like"/>
    <property type="match status" value="3"/>
</dbReference>
<comment type="subcellular location">
    <subcellularLocation>
        <location evidence="1">Cytoplasm</location>
    </subcellularLocation>
</comment>
<dbReference type="InterPro" id="IPR006077">
    <property type="entry name" value="Vinculin/catenin"/>
</dbReference>
<dbReference type="EMBL" id="JAFCIX010000051">
    <property type="protein sequence ID" value="KAH6600006.1"/>
    <property type="molecule type" value="Genomic_DNA"/>
</dbReference>
<comment type="similarity">
    <text evidence="2">Belongs to the vinculin/alpha-catenin family.</text>
</comment>
<dbReference type="Pfam" id="PF01044">
    <property type="entry name" value="Vinculin"/>
    <property type="match status" value="1"/>
</dbReference>
<dbReference type="PANTHER" id="PTHR46180">
    <property type="entry name" value="VINCULIN"/>
    <property type="match status" value="1"/>
</dbReference>
<dbReference type="SUPFAM" id="SSF47220">
    <property type="entry name" value="alpha-catenin/vinculin-like"/>
    <property type="match status" value="2"/>
</dbReference>
<evidence type="ECO:0000256" key="2">
    <source>
        <dbReference type="ARBA" id="ARBA00008376"/>
    </source>
</evidence>
<organism evidence="5 6">
    <name type="scientific">Batrachochytrium salamandrivorans</name>
    <dbReference type="NCBI Taxonomy" id="1357716"/>
    <lineage>
        <taxon>Eukaryota</taxon>
        <taxon>Fungi</taxon>
        <taxon>Fungi incertae sedis</taxon>
        <taxon>Chytridiomycota</taxon>
        <taxon>Chytridiomycota incertae sedis</taxon>
        <taxon>Chytridiomycetes</taxon>
        <taxon>Rhizophydiales</taxon>
        <taxon>Rhizophydiales incertae sedis</taxon>
        <taxon>Batrachochytrium</taxon>
    </lineage>
</organism>
<evidence type="ECO:0000256" key="1">
    <source>
        <dbReference type="ARBA" id="ARBA00004496"/>
    </source>
</evidence>
<keyword evidence="3" id="KW-0963">Cytoplasm</keyword>
<dbReference type="Proteomes" id="UP001648503">
    <property type="component" value="Unassembled WGS sequence"/>
</dbReference>
<name>A0ABQ8FKS8_9FUNG</name>
<dbReference type="InterPro" id="IPR017997">
    <property type="entry name" value="Vinculin"/>
</dbReference>
<evidence type="ECO:0000313" key="5">
    <source>
        <dbReference type="EMBL" id="KAH6600006.1"/>
    </source>
</evidence>
<keyword evidence="4" id="KW-0009">Actin-binding</keyword>
<evidence type="ECO:0000256" key="4">
    <source>
        <dbReference type="ARBA" id="ARBA00023203"/>
    </source>
</evidence>
<comment type="caution">
    <text evidence="5">The sequence shown here is derived from an EMBL/GenBank/DDBJ whole genome shotgun (WGS) entry which is preliminary data.</text>
</comment>
<proteinExistence type="inferred from homology"/>